<comment type="caution">
    <text evidence="1">The sequence shown here is derived from an EMBL/GenBank/DDBJ whole genome shotgun (WGS) entry which is preliminary data.</text>
</comment>
<evidence type="ECO:0000313" key="2">
    <source>
        <dbReference type="Proteomes" id="UP000620633"/>
    </source>
</evidence>
<accession>A0ABQ2SMD5</accession>
<evidence type="ECO:0000313" key="1">
    <source>
        <dbReference type="EMBL" id="GGS34237.1"/>
    </source>
</evidence>
<name>A0ABQ2SMD5_9DEIO</name>
<dbReference type="EMBL" id="BMQO01000015">
    <property type="protein sequence ID" value="GGS34237.1"/>
    <property type="molecule type" value="Genomic_DNA"/>
</dbReference>
<dbReference type="Proteomes" id="UP000620633">
    <property type="component" value="Unassembled WGS sequence"/>
</dbReference>
<reference evidence="2" key="1">
    <citation type="journal article" date="2019" name="Int. J. Syst. Evol. Microbiol.">
        <title>The Global Catalogue of Microorganisms (GCM) 10K type strain sequencing project: providing services to taxonomists for standard genome sequencing and annotation.</title>
        <authorList>
            <consortium name="The Broad Institute Genomics Platform"/>
            <consortium name="The Broad Institute Genome Sequencing Center for Infectious Disease"/>
            <person name="Wu L."/>
            <person name="Ma J."/>
        </authorList>
    </citation>
    <scope>NUCLEOTIDE SEQUENCE [LARGE SCALE GENOMIC DNA]</scope>
    <source>
        <strain evidence="2">JCM 31406</strain>
    </source>
</reference>
<protein>
    <submittedName>
        <fullName evidence="1">Uncharacterized protein</fullName>
    </submittedName>
</protein>
<proteinExistence type="predicted"/>
<organism evidence="1 2">
    <name type="scientific">Deinococcus knuensis</name>
    <dbReference type="NCBI Taxonomy" id="1837380"/>
    <lineage>
        <taxon>Bacteria</taxon>
        <taxon>Thermotogati</taxon>
        <taxon>Deinococcota</taxon>
        <taxon>Deinococci</taxon>
        <taxon>Deinococcales</taxon>
        <taxon>Deinococcaceae</taxon>
        <taxon>Deinococcus</taxon>
    </lineage>
</organism>
<gene>
    <name evidence="1" type="ORF">GCM10008961_27430</name>
</gene>
<sequence>MPGILVGAARDPQRRAARFLRLHLKRQGRGRCQCVVRCVARCVVRCATLPRMTDLSSGAGTSGDHAPLGIAFTLSGVDELTFTRILRDLMRDPAFRRPLQVQAQEPRPGAAARLTLVFHPQDQALAAAATQRLKTLLLRHEVQVDDIIVPGPT</sequence>
<keyword evidence="2" id="KW-1185">Reference proteome</keyword>